<dbReference type="GO" id="GO:0016020">
    <property type="term" value="C:membrane"/>
    <property type="evidence" value="ECO:0007669"/>
    <property type="project" value="UniProtKB-SubCell"/>
</dbReference>
<evidence type="ECO:0000313" key="7">
    <source>
        <dbReference type="Proteomes" id="UP000756921"/>
    </source>
</evidence>
<dbReference type="SUPFAM" id="SSF144083">
    <property type="entry name" value="Magnesium transport protein CorA, transmembrane region"/>
    <property type="match status" value="1"/>
</dbReference>
<evidence type="ECO:0000256" key="4">
    <source>
        <dbReference type="ARBA" id="ARBA00023136"/>
    </source>
</evidence>
<dbReference type="InterPro" id="IPR045863">
    <property type="entry name" value="CorA_TM1_TM2"/>
</dbReference>
<sequence length="95" mass="10772">MSDPSAQLLENLLRGYIDLNTLINRTIRPVGIRLEDHGEAILVFTLITIIFLPLNFISLFFGMNFADIQEMDRTKGFSWIIAGSLTTSTIPFSFF</sequence>
<keyword evidence="7" id="KW-1185">Reference proteome</keyword>
<dbReference type="Pfam" id="PF01544">
    <property type="entry name" value="CorA"/>
    <property type="match status" value="1"/>
</dbReference>
<protein>
    <submittedName>
        <fullName evidence="6">Uncharacterized protein</fullName>
    </submittedName>
</protein>
<dbReference type="AlphaFoldDB" id="A0A9P6GU81"/>
<feature type="transmembrane region" description="Helical" evidence="5">
    <location>
        <begin position="40"/>
        <end position="65"/>
    </location>
</feature>
<keyword evidence="3 5" id="KW-1133">Transmembrane helix</keyword>
<comment type="subcellular location">
    <subcellularLocation>
        <location evidence="1">Membrane</location>
        <topology evidence="1">Multi-pass membrane protein</topology>
    </subcellularLocation>
</comment>
<keyword evidence="4 5" id="KW-0472">Membrane</keyword>
<name>A0A9P6GU81_9PLEO</name>
<evidence type="ECO:0000313" key="6">
    <source>
        <dbReference type="EMBL" id="KAF9741659.1"/>
    </source>
</evidence>
<evidence type="ECO:0000256" key="2">
    <source>
        <dbReference type="ARBA" id="ARBA00022692"/>
    </source>
</evidence>
<accession>A0A9P6GU81</accession>
<dbReference type="OrthoDB" id="5430750at2759"/>
<comment type="caution">
    <text evidence="6">The sequence shown here is derived from an EMBL/GenBank/DDBJ whole genome shotgun (WGS) entry which is preliminary data.</text>
</comment>
<dbReference type="Proteomes" id="UP000756921">
    <property type="component" value="Unassembled WGS sequence"/>
</dbReference>
<evidence type="ECO:0000256" key="3">
    <source>
        <dbReference type="ARBA" id="ARBA00022989"/>
    </source>
</evidence>
<keyword evidence="2 5" id="KW-0812">Transmembrane</keyword>
<dbReference type="GO" id="GO:0046873">
    <property type="term" value="F:metal ion transmembrane transporter activity"/>
    <property type="evidence" value="ECO:0007669"/>
    <property type="project" value="InterPro"/>
</dbReference>
<proteinExistence type="predicted"/>
<feature type="transmembrane region" description="Helical" evidence="5">
    <location>
        <begin position="77"/>
        <end position="94"/>
    </location>
</feature>
<dbReference type="InterPro" id="IPR002523">
    <property type="entry name" value="MgTranspt_CorA/ZnTranspt_ZntB"/>
</dbReference>
<organism evidence="6 7">
    <name type="scientific">Paraphaeosphaeria minitans</name>
    <dbReference type="NCBI Taxonomy" id="565426"/>
    <lineage>
        <taxon>Eukaryota</taxon>
        <taxon>Fungi</taxon>
        <taxon>Dikarya</taxon>
        <taxon>Ascomycota</taxon>
        <taxon>Pezizomycotina</taxon>
        <taxon>Dothideomycetes</taxon>
        <taxon>Pleosporomycetidae</taxon>
        <taxon>Pleosporales</taxon>
        <taxon>Massarineae</taxon>
        <taxon>Didymosphaeriaceae</taxon>
        <taxon>Paraphaeosphaeria</taxon>
    </lineage>
</organism>
<reference evidence="6" key="1">
    <citation type="journal article" date="2020" name="Mol. Plant Microbe Interact.">
        <title>Genome Sequence of the Biocontrol Agent Coniothyrium minitans strain Conio (IMI 134523).</title>
        <authorList>
            <person name="Patel D."/>
            <person name="Shittu T.A."/>
            <person name="Baroncelli R."/>
            <person name="Muthumeenakshi S."/>
            <person name="Osborne T.H."/>
            <person name="Janganan T.K."/>
            <person name="Sreenivasaprasad S."/>
        </authorList>
    </citation>
    <scope>NUCLEOTIDE SEQUENCE</scope>
    <source>
        <strain evidence="6">Conio</strain>
    </source>
</reference>
<dbReference type="Gene3D" id="1.20.58.340">
    <property type="entry name" value="Magnesium transport protein CorA, transmembrane region"/>
    <property type="match status" value="1"/>
</dbReference>
<gene>
    <name evidence="6" type="ORF">PMIN01_01198</name>
</gene>
<evidence type="ECO:0000256" key="1">
    <source>
        <dbReference type="ARBA" id="ARBA00004141"/>
    </source>
</evidence>
<dbReference type="EMBL" id="WJXW01000001">
    <property type="protein sequence ID" value="KAF9741659.1"/>
    <property type="molecule type" value="Genomic_DNA"/>
</dbReference>
<evidence type="ECO:0000256" key="5">
    <source>
        <dbReference type="SAM" id="Phobius"/>
    </source>
</evidence>